<proteinExistence type="predicted"/>
<feature type="compositionally biased region" description="Basic and acidic residues" evidence="1">
    <location>
        <begin position="126"/>
        <end position="146"/>
    </location>
</feature>
<comment type="caution">
    <text evidence="2">The sequence shown here is derived from an EMBL/GenBank/DDBJ whole genome shotgun (WGS) entry which is preliminary data.</text>
</comment>
<accession>A0ABD1YJU2</accession>
<evidence type="ECO:0000313" key="2">
    <source>
        <dbReference type="EMBL" id="KAL2630988.1"/>
    </source>
</evidence>
<sequence length="152" mass="17079">MRVGPISDLPFYNSSRSDNFTTGNRHLTSVDEDGTHSRFQDEDTNEAITLLSDENSLADNPPYCTVNVASCDDPEFPVDFTTHGNEMHTRTDPPPPNTDHARRGSALSAFLSREELIEQSSFASPRRQDSHTDGRVHGRRDREGWRSSHKPP</sequence>
<feature type="region of interest" description="Disordered" evidence="1">
    <location>
        <begin position="77"/>
        <end position="152"/>
    </location>
</feature>
<gene>
    <name evidence="2" type="ORF">R1flu_015674</name>
</gene>
<dbReference type="EMBL" id="JBHFFA010000004">
    <property type="protein sequence ID" value="KAL2630988.1"/>
    <property type="molecule type" value="Genomic_DNA"/>
</dbReference>
<protein>
    <submittedName>
        <fullName evidence="2">Uncharacterized protein</fullName>
    </submittedName>
</protein>
<dbReference type="Proteomes" id="UP001605036">
    <property type="component" value="Unassembled WGS sequence"/>
</dbReference>
<name>A0ABD1YJU2_9MARC</name>
<evidence type="ECO:0000256" key="1">
    <source>
        <dbReference type="SAM" id="MobiDB-lite"/>
    </source>
</evidence>
<reference evidence="2 3" key="1">
    <citation type="submission" date="2024-09" db="EMBL/GenBank/DDBJ databases">
        <title>Chromosome-scale assembly of Riccia fluitans.</title>
        <authorList>
            <person name="Paukszto L."/>
            <person name="Sawicki J."/>
            <person name="Karawczyk K."/>
            <person name="Piernik-Szablinska J."/>
            <person name="Szczecinska M."/>
            <person name="Mazdziarz M."/>
        </authorList>
    </citation>
    <scope>NUCLEOTIDE SEQUENCE [LARGE SCALE GENOMIC DNA]</scope>
    <source>
        <strain evidence="2">Rf_01</strain>
        <tissue evidence="2">Aerial parts of the thallus</tissue>
    </source>
</reference>
<dbReference type="AlphaFoldDB" id="A0ABD1YJU2"/>
<feature type="compositionally biased region" description="Polar residues" evidence="1">
    <location>
        <begin position="12"/>
        <end position="27"/>
    </location>
</feature>
<organism evidence="2 3">
    <name type="scientific">Riccia fluitans</name>
    <dbReference type="NCBI Taxonomy" id="41844"/>
    <lineage>
        <taxon>Eukaryota</taxon>
        <taxon>Viridiplantae</taxon>
        <taxon>Streptophyta</taxon>
        <taxon>Embryophyta</taxon>
        <taxon>Marchantiophyta</taxon>
        <taxon>Marchantiopsida</taxon>
        <taxon>Marchantiidae</taxon>
        <taxon>Marchantiales</taxon>
        <taxon>Ricciaceae</taxon>
        <taxon>Riccia</taxon>
    </lineage>
</organism>
<feature type="region of interest" description="Disordered" evidence="1">
    <location>
        <begin position="1"/>
        <end position="38"/>
    </location>
</feature>
<keyword evidence="3" id="KW-1185">Reference proteome</keyword>
<evidence type="ECO:0000313" key="3">
    <source>
        <dbReference type="Proteomes" id="UP001605036"/>
    </source>
</evidence>